<evidence type="ECO:0000256" key="1">
    <source>
        <dbReference type="SAM" id="MobiDB-lite"/>
    </source>
</evidence>
<evidence type="ECO:0000313" key="3">
    <source>
        <dbReference type="EMBL" id="CAL1382617.1"/>
    </source>
</evidence>
<dbReference type="EMBL" id="OZ034817">
    <property type="protein sequence ID" value="CAL1382615.1"/>
    <property type="molecule type" value="Genomic_DNA"/>
</dbReference>
<sequence>MGHSTEGAQPRSDQKNEELADFSGCVEGLPPVASCVGNVVLGTHEEGDEPECSGSDAGESFGEVQSASSGTGEVVVITRSSSSSTSAGEEGREVAG</sequence>
<organism evidence="2 4">
    <name type="scientific">Linum trigynum</name>
    <dbReference type="NCBI Taxonomy" id="586398"/>
    <lineage>
        <taxon>Eukaryota</taxon>
        <taxon>Viridiplantae</taxon>
        <taxon>Streptophyta</taxon>
        <taxon>Embryophyta</taxon>
        <taxon>Tracheophyta</taxon>
        <taxon>Spermatophyta</taxon>
        <taxon>Magnoliopsida</taxon>
        <taxon>eudicotyledons</taxon>
        <taxon>Gunneridae</taxon>
        <taxon>Pentapetalae</taxon>
        <taxon>rosids</taxon>
        <taxon>fabids</taxon>
        <taxon>Malpighiales</taxon>
        <taxon>Linaceae</taxon>
        <taxon>Linum</taxon>
    </lineage>
</organism>
<proteinExistence type="predicted"/>
<dbReference type="EMBL" id="OZ034817">
    <property type="protein sequence ID" value="CAL1382617.1"/>
    <property type="molecule type" value="Genomic_DNA"/>
</dbReference>
<keyword evidence="4" id="KW-1185">Reference proteome</keyword>
<evidence type="ECO:0000313" key="2">
    <source>
        <dbReference type="EMBL" id="CAL1382615.1"/>
    </source>
</evidence>
<feature type="region of interest" description="Disordered" evidence="1">
    <location>
        <begin position="43"/>
        <end position="96"/>
    </location>
</feature>
<dbReference type="AlphaFoldDB" id="A0AAV2EAQ6"/>
<evidence type="ECO:0000313" key="4">
    <source>
        <dbReference type="Proteomes" id="UP001497516"/>
    </source>
</evidence>
<reference evidence="2 4" key="1">
    <citation type="submission" date="2024-04" db="EMBL/GenBank/DDBJ databases">
        <authorList>
            <person name="Fracassetti M."/>
        </authorList>
    </citation>
    <scope>NUCLEOTIDE SEQUENCE [LARGE SCALE GENOMIC DNA]</scope>
</reference>
<dbReference type="Proteomes" id="UP001497516">
    <property type="component" value="Chromosome 4"/>
</dbReference>
<accession>A0AAV2EAQ6</accession>
<gene>
    <name evidence="2" type="ORF">LTRI10_LOCUS23932</name>
    <name evidence="3" type="ORF">LTRI10_LOCUS23934</name>
</gene>
<name>A0AAV2EAQ6_9ROSI</name>
<feature type="region of interest" description="Disordered" evidence="1">
    <location>
        <begin position="1"/>
        <end position="22"/>
    </location>
</feature>
<protein>
    <submittedName>
        <fullName evidence="2">Uncharacterized protein</fullName>
    </submittedName>
</protein>